<evidence type="ECO:0000313" key="1">
    <source>
        <dbReference type="EMBL" id="ATB42949.1"/>
    </source>
</evidence>
<organism evidence="1 2">
    <name type="scientific">Cystobacter fuscus</name>
    <dbReference type="NCBI Taxonomy" id="43"/>
    <lineage>
        <taxon>Bacteria</taxon>
        <taxon>Pseudomonadati</taxon>
        <taxon>Myxococcota</taxon>
        <taxon>Myxococcia</taxon>
        <taxon>Myxococcales</taxon>
        <taxon>Cystobacterineae</taxon>
        <taxon>Archangiaceae</taxon>
        <taxon>Cystobacter</taxon>
    </lineage>
</organism>
<dbReference type="Proteomes" id="UP000217257">
    <property type="component" value="Chromosome"/>
</dbReference>
<sequence length="152" mass="17691">MLPTHKPGSFWRIPLPDGSFGYGRVLEWHFDAFYNHRTAEPDADLDGIASKPILFRILVKYPYPKSWALIGWREIEEHLTQPVVRFHMEVGPLRRCWIFDSLGNEREASPQECIGLEPATVWEPHGVEKRLLDAFMGRPNPVMERIKRELGQ</sequence>
<dbReference type="RefSeq" id="WP_095990431.1">
    <property type="nucleotide sequence ID" value="NZ_CP022098.1"/>
</dbReference>
<name>A0A250JGC8_9BACT</name>
<dbReference type="KEGG" id="cfus:CYFUS_008428"/>
<gene>
    <name evidence="1" type="ORF">CYFUS_008428</name>
</gene>
<reference evidence="1 2" key="1">
    <citation type="submission" date="2017-06" db="EMBL/GenBank/DDBJ databases">
        <title>Sequencing and comparative analysis of myxobacterial genomes.</title>
        <authorList>
            <person name="Rupp O."/>
            <person name="Goesmann A."/>
            <person name="Sogaard-Andersen L."/>
        </authorList>
    </citation>
    <scope>NUCLEOTIDE SEQUENCE [LARGE SCALE GENOMIC DNA]</scope>
    <source>
        <strain evidence="1 2">DSM 52655</strain>
    </source>
</reference>
<evidence type="ECO:0000313" key="2">
    <source>
        <dbReference type="Proteomes" id="UP000217257"/>
    </source>
</evidence>
<dbReference type="InterPro" id="IPR029278">
    <property type="entry name" value="Imm26"/>
</dbReference>
<dbReference type="EMBL" id="CP022098">
    <property type="protein sequence ID" value="ATB42949.1"/>
    <property type="molecule type" value="Genomic_DNA"/>
</dbReference>
<protein>
    <submittedName>
        <fullName evidence="1">Uncharacterized protein</fullName>
    </submittedName>
</protein>
<accession>A0A250JGC8</accession>
<dbReference type="AlphaFoldDB" id="A0A250JGC8"/>
<dbReference type="Pfam" id="PF15428">
    <property type="entry name" value="Imm26"/>
    <property type="match status" value="1"/>
</dbReference>
<proteinExistence type="predicted"/>